<name>A0A1I6QFP3_9BACI</name>
<accession>A0A1I6QFP3</accession>
<dbReference type="SUPFAM" id="SSF55315">
    <property type="entry name" value="L30e-like"/>
    <property type="match status" value="1"/>
</dbReference>
<dbReference type="RefSeq" id="WP_062319981.1">
    <property type="nucleotide sequence ID" value="NZ_BJWJ01000003.1"/>
</dbReference>
<dbReference type="GO" id="GO:0005840">
    <property type="term" value="C:ribosome"/>
    <property type="evidence" value="ECO:0007669"/>
    <property type="project" value="UniProtKB-KW"/>
</dbReference>
<dbReference type="AlphaFoldDB" id="A0A1I6QFP3"/>
<keyword evidence="3" id="KW-0687">Ribonucleoprotein</keyword>
<evidence type="ECO:0000313" key="2">
    <source>
        <dbReference type="EMBL" id="GEM03395.1"/>
    </source>
</evidence>
<dbReference type="OrthoDB" id="9794863at2"/>
<dbReference type="Proteomes" id="UP000199139">
    <property type="component" value="Unassembled WGS sequence"/>
</dbReference>
<dbReference type="Pfam" id="PF01248">
    <property type="entry name" value="Ribosomal_L7Ae"/>
    <property type="match status" value="1"/>
</dbReference>
<dbReference type="InterPro" id="IPR029064">
    <property type="entry name" value="Ribosomal_eL30-like_sf"/>
</dbReference>
<dbReference type="InterPro" id="IPR004038">
    <property type="entry name" value="Ribosomal_eL8/eL30/eS12/Gad45"/>
</dbReference>
<dbReference type="STRING" id="306541.SAMN05421668_104126"/>
<evidence type="ECO:0000313" key="3">
    <source>
        <dbReference type="EMBL" id="SFS51301.1"/>
    </source>
</evidence>
<protein>
    <submittedName>
        <fullName evidence="3">Ribosomal protein L7Ae</fullName>
    </submittedName>
    <submittedName>
        <fullName evidence="2">Ribosomal protein YlxQ</fullName>
    </submittedName>
</protein>
<keyword evidence="5" id="KW-1185">Reference proteome</keyword>
<dbReference type="Proteomes" id="UP000321773">
    <property type="component" value="Unassembled WGS sequence"/>
</dbReference>
<reference evidence="3 4" key="1">
    <citation type="submission" date="2016-10" db="EMBL/GenBank/DDBJ databases">
        <authorList>
            <person name="de Groot N.N."/>
        </authorList>
    </citation>
    <scope>NUCLEOTIDE SEQUENCE [LARGE SCALE GENOMIC DNA]</scope>
    <source>
        <strain evidence="3 4">DSM 17074</strain>
    </source>
</reference>
<sequence>MVKPLSNDQKILNLLGLATRARAIVFGEDQILKVIRSKEAKLVLLASDIGTNTKKSLTDKSHHYGIPCVTFVEEALLSQAVGKSRRVAVAITDQGFAKKIVSLLD</sequence>
<dbReference type="EMBL" id="FPAI01000004">
    <property type="protein sequence ID" value="SFS51301.1"/>
    <property type="molecule type" value="Genomic_DNA"/>
</dbReference>
<reference evidence="2 5" key="2">
    <citation type="submission" date="2019-07" db="EMBL/GenBank/DDBJ databases">
        <title>Whole genome shotgun sequence of Halolactibacillus miurensis NBRC 100873.</title>
        <authorList>
            <person name="Hosoyama A."/>
            <person name="Uohara A."/>
            <person name="Ohji S."/>
            <person name="Ichikawa N."/>
        </authorList>
    </citation>
    <scope>NUCLEOTIDE SEQUENCE [LARGE SCALE GENOMIC DNA]</scope>
    <source>
        <strain evidence="2 5">NBRC 100873</strain>
    </source>
</reference>
<keyword evidence="3" id="KW-0689">Ribosomal protein</keyword>
<gene>
    <name evidence="2" type="primary">rplGA</name>
    <name evidence="2" type="ORF">HMI01_03830</name>
    <name evidence="3" type="ORF">SAMN05421668_104126</name>
</gene>
<organism evidence="3 4">
    <name type="scientific">Halolactibacillus miurensis</name>
    <dbReference type="NCBI Taxonomy" id="306541"/>
    <lineage>
        <taxon>Bacteria</taxon>
        <taxon>Bacillati</taxon>
        <taxon>Bacillota</taxon>
        <taxon>Bacilli</taxon>
        <taxon>Bacillales</taxon>
        <taxon>Bacillaceae</taxon>
        <taxon>Halolactibacillus</taxon>
    </lineage>
</organism>
<dbReference type="EMBL" id="BJWJ01000003">
    <property type="protein sequence ID" value="GEM03395.1"/>
    <property type="molecule type" value="Genomic_DNA"/>
</dbReference>
<feature type="domain" description="Ribosomal protein eL8/eL30/eS12/Gadd45" evidence="1">
    <location>
        <begin position="10"/>
        <end position="100"/>
    </location>
</feature>
<evidence type="ECO:0000259" key="1">
    <source>
        <dbReference type="Pfam" id="PF01248"/>
    </source>
</evidence>
<dbReference type="Gene3D" id="3.30.1330.30">
    <property type="match status" value="1"/>
</dbReference>
<evidence type="ECO:0000313" key="4">
    <source>
        <dbReference type="Proteomes" id="UP000199139"/>
    </source>
</evidence>
<proteinExistence type="predicted"/>
<evidence type="ECO:0000313" key="5">
    <source>
        <dbReference type="Proteomes" id="UP000321773"/>
    </source>
</evidence>